<sequence length="89" mass="9186">MKSFLSGRPTASMPALKPLAEKPPRLNEQAMTPLGNAAGAAGRPAPHGGGHSHQPSVECVKQGDKVTHLVVTCACGERIEIDCLYAGPA</sequence>
<accession>A0ABZ1CBC0</accession>
<reference evidence="2 3" key="2">
    <citation type="submission" date="2023-12" db="EMBL/GenBank/DDBJ databases">
        <title>Description of an unclassified Opitutus bacterium of Verrucomicrobiota.</title>
        <authorList>
            <person name="Zhang D.-F."/>
        </authorList>
    </citation>
    <scope>NUCLEOTIDE SEQUENCE [LARGE SCALE GENOMIC DNA]</scope>
    <source>
        <strain evidence="2 3">WL0086</strain>
    </source>
</reference>
<dbReference type="EMBL" id="CP139781">
    <property type="protein sequence ID" value="WRQ87600.1"/>
    <property type="molecule type" value="Genomic_DNA"/>
</dbReference>
<evidence type="ECO:0000313" key="3">
    <source>
        <dbReference type="Proteomes" id="UP000738431"/>
    </source>
</evidence>
<reference evidence="2 3" key="1">
    <citation type="submission" date="2021-08" db="EMBL/GenBank/DDBJ databases">
        <authorList>
            <person name="Zhang D."/>
            <person name="Zhang A."/>
            <person name="Wang L."/>
        </authorList>
    </citation>
    <scope>NUCLEOTIDE SEQUENCE [LARGE SCALE GENOMIC DNA]</scope>
    <source>
        <strain evidence="2 3">WL0086</strain>
    </source>
</reference>
<dbReference type="RefSeq" id="WP_221030240.1">
    <property type="nucleotide sequence ID" value="NZ_CP139781.1"/>
</dbReference>
<dbReference type="Proteomes" id="UP000738431">
    <property type="component" value="Chromosome"/>
</dbReference>
<organism evidence="2 3">
    <name type="scientific">Actomonas aquatica</name>
    <dbReference type="NCBI Taxonomy" id="2866162"/>
    <lineage>
        <taxon>Bacteria</taxon>
        <taxon>Pseudomonadati</taxon>
        <taxon>Verrucomicrobiota</taxon>
        <taxon>Opitutia</taxon>
        <taxon>Opitutales</taxon>
        <taxon>Opitutaceae</taxon>
        <taxon>Actomonas</taxon>
    </lineage>
</organism>
<name>A0ABZ1CBC0_9BACT</name>
<proteinExistence type="predicted"/>
<feature type="region of interest" description="Disordered" evidence="1">
    <location>
        <begin position="1"/>
        <end position="57"/>
    </location>
</feature>
<protein>
    <submittedName>
        <fullName evidence="2">Uncharacterized protein</fullName>
    </submittedName>
</protein>
<gene>
    <name evidence="2" type="ORF">K1X11_022525</name>
</gene>
<keyword evidence="3" id="KW-1185">Reference proteome</keyword>
<evidence type="ECO:0000256" key="1">
    <source>
        <dbReference type="SAM" id="MobiDB-lite"/>
    </source>
</evidence>
<feature type="compositionally biased region" description="Low complexity" evidence="1">
    <location>
        <begin position="37"/>
        <end position="46"/>
    </location>
</feature>
<evidence type="ECO:0000313" key="2">
    <source>
        <dbReference type="EMBL" id="WRQ87600.1"/>
    </source>
</evidence>